<comment type="caution">
    <text evidence="2">The sequence shown here is derived from an EMBL/GenBank/DDBJ whole genome shotgun (WGS) entry which is preliminary data.</text>
</comment>
<dbReference type="Pfam" id="PF18701">
    <property type="entry name" value="DUF5641"/>
    <property type="match status" value="1"/>
</dbReference>
<organism evidence="2 3">
    <name type="scientific">Trichogramma kaykai</name>
    <dbReference type="NCBI Taxonomy" id="54128"/>
    <lineage>
        <taxon>Eukaryota</taxon>
        <taxon>Metazoa</taxon>
        <taxon>Ecdysozoa</taxon>
        <taxon>Arthropoda</taxon>
        <taxon>Hexapoda</taxon>
        <taxon>Insecta</taxon>
        <taxon>Pterygota</taxon>
        <taxon>Neoptera</taxon>
        <taxon>Endopterygota</taxon>
        <taxon>Hymenoptera</taxon>
        <taxon>Apocrita</taxon>
        <taxon>Proctotrupomorpha</taxon>
        <taxon>Chalcidoidea</taxon>
        <taxon>Trichogrammatidae</taxon>
        <taxon>Trichogramma</taxon>
    </lineage>
</organism>
<accession>A0ABD2WI23</accession>
<keyword evidence="3" id="KW-1185">Reference proteome</keyword>
<dbReference type="Gene3D" id="3.30.420.10">
    <property type="entry name" value="Ribonuclease H-like superfamily/Ribonuclease H"/>
    <property type="match status" value="1"/>
</dbReference>
<feature type="domain" description="DUF5641" evidence="1">
    <location>
        <begin position="103"/>
        <end position="196"/>
    </location>
</feature>
<sequence>MRGIRWTFIPPRAPHFGELWEAAVRSFKHHLKRVIGKSWLTFEELSTLAARIEVCLNSRPLCPMSGDPDDLAALTPAHFLTGSSLLSFTEPYNPTEKAMYYTSRWRLLRNMRDMFWTRWRREVLNQLQQRSKWLDSRSNLQKGDMVLIRNELSPPSEWPLGLVTKTHPGTDGLVRVATIRTAQATFTRPVVKLTRLPTDKEAESYYAT</sequence>
<dbReference type="Proteomes" id="UP001627154">
    <property type="component" value="Unassembled WGS sequence"/>
</dbReference>
<evidence type="ECO:0000313" key="3">
    <source>
        <dbReference type="Proteomes" id="UP001627154"/>
    </source>
</evidence>
<dbReference type="InterPro" id="IPR040676">
    <property type="entry name" value="DUF5641"/>
</dbReference>
<evidence type="ECO:0000313" key="2">
    <source>
        <dbReference type="EMBL" id="KAL3392254.1"/>
    </source>
</evidence>
<dbReference type="AlphaFoldDB" id="A0ABD2WI23"/>
<dbReference type="PANTHER" id="PTHR47331:SF2">
    <property type="match status" value="1"/>
</dbReference>
<reference evidence="2 3" key="1">
    <citation type="journal article" date="2024" name="bioRxiv">
        <title>A reference genome for Trichogramma kaykai: A tiny desert-dwelling parasitoid wasp with competing sex-ratio distorters.</title>
        <authorList>
            <person name="Culotta J."/>
            <person name="Lindsey A.R."/>
        </authorList>
    </citation>
    <scope>NUCLEOTIDE SEQUENCE [LARGE SCALE GENOMIC DNA]</scope>
    <source>
        <strain evidence="2 3">KSX58</strain>
    </source>
</reference>
<name>A0ABD2WI23_9HYME</name>
<proteinExistence type="predicted"/>
<dbReference type="PANTHER" id="PTHR47331">
    <property type="entry name" value="PHD-TYPE DOMAIN-CONTAINING PROTEIN"/>
    <property type="match status" value="1"/>
</dbReference>
<gene>
    <name evidence="2" type="ORF">TKK_013085</name>
</gene>
<dbReference type="InterPro" id="IPR036397">
    <property type="entry name" value="RNaseH_sf"/>
</dbReference>
<protein>
    <recommendedName>
        <fullName evidence="1">DUF5641 domain-containing protein</fullName>
    </recommendedName>
</protein>
<evidence type="ECO:0000259" key="1">
    <source>
        <dbReference type="Pfam" id="PF18701"/>
    </source>
</evidence>
<dbReference type="EMBL" id="JBJJXI010000106">
    <property type="protein sequence ID" value="KAL3392254.1"/>
    <property type="molecule type" value="Genomic_DNA"/>
</dbReference>